<dbReference type="PANTHER" id="PTHR45793">
    <property type="entry name" value="HOMEOBOX PROTEIN"/>
    <property type="match status" value="1"/>
</dbReference>
<evidence type="ECO:0000256" key="3">
    <source>
        <dbReference type="ARBA" id="ARBA00023125"/>
    </source>
</evidence>
<dbReference type="PROSITE" id="PS50071">
    <property type="entry name" value="HOMEOBOX_2"/>
    <property type="match status" value="1"/>
</dbReference>
<name>A0ABM0MKA9_SACKO</name>
<keyword evidence="5 6" id="KW-0539">Nucleus</keyword>
<organism evidence="10 11">
    <name type="scientific">Saccoglossus kowalevskii</name>
    <name type="common">Acorn worm</name>
    <dbReference type="NCBI Taxonomy" id="10224"/>
    <lineage>
        <taxon>Eukaryota</taxon>
        <taxon>Metazoa</taxon>
        <taxon>Hemichordata</taxon>
        <taxon>Enteropneusta</taxon>
        <taxon>Harrimaniidae</taxon>
        <taxon>Saccoglossus</taxon>
    </lineage>
</organism>
<evidence type="ECO:0000256" key="4">
    <source>
        <dbReference type="ARBA" id="ARBA00023155"/>
    </source>
</evidence>
<proteinExistence type="predicted"/>
<dbReference type="CDD" id="cd00086">
    <property type="entry name" value="homeodomain"/>
    <property type="match status" value="1"/>
</dbReference>
<evidence type="ECO:0000259" key="9">
    <source>
        <dbReference type="PROSITE" id="PS50071"/>
    </source>
</evidence>
<gene>
    <name evidence="11" type="primary">LOC102807849</name>
</gene>
<keyword evidence="10" id="KW-1185">Reference proteome</keyword>
<accession>A0ABM0MKA9</accession>
<evidence type="ECO:0000256" key="7">
    <source>
        <dbReference type="RuleBase" id="RU000682"/>
    </source>
</evidence>
<dbReference type="GeneID" id="102807849"/>
<dbReference type="Pfam" id="PF00046">
    <property type="entry name" value="Homeodomain"/>
    <property type="match status" value="1"/>
</dbReference>
<sequence length="355" mass="39390">MSSIPTSYVVDGENRFTNHTIACILSKTPGRRATSDVTPGCTNVISYTDARIGACIQPRKMRRRGRTSYTESQVEALECVFAVNKYPDINEREALADIIGIQEARVQVWFQNRRARLRKEKNNRPTAAKGVTHVMLTKNSKKTSSKESNKSSPSATRLPPTTTVISPSCITDIKPPTSSSSRSSAIGDSPFKSNINFPKPPVVEAYRMFNYNRYLPPFYGSAALVWFQNRRARLRKEKNNRPTAAKGVTHVMLTKNSKKTSSKQSNKSSPSATRLPPTTTVISSSCITDIKPPTSSSSRSSAIGDSPFKSNINFPKPPVVEAYRMFNYNRYLPPFYGSAALASQPHLCYTVEICK</sequence>
<feature type="compositionally biased region" description="Polar residues" evidence="8">
    <location>
        <begin position="159"/>
        <end position="169"/>
    </location>
</feature>
<keyword evidence="3 6" id="KW-0238">DNA-binding</keyword>
<feature type="domain" description="Homeobox" evidence="9">
    <location>
        <begin position="60"/>
        <end position="120"/>
    </location>
</feature>
<feature type="compositionally biased region" description="Low complexity" evidence="8">
    <location>
        <begin position="262"/>
        <end position="271"/>
    </location>
</feature>
<dbReference type="PANTHER" id="PTHR45793:SF5">
    <property type="entry name" value="HOMEOTIC PROTEIN OCELLILESS"/>
    <property type="match status" value="1"/>
</dbReference>
<dbReference type="RefSeq" id="XP_006820450.1">
    <property type="nucleotide sequence ID" value="XM_006820387.1"/>
</dbReference>
<dbReference type="InterPro" id="IPR017970">
    <property type="entry name" value="Homeobox_CS"/>
</dbReference>
<dbReference type="PROSITE" id="PS00027">
    <property type="entry name" value="HOMEOBOX_1"/>
    <property type="match status" value="1"/>
</dbReference>
<protein>
    <submittedName>
        <fullName evidence="11">Paired box protein Pax-6-like</fullName>
    </submittedName>
</protein>
<evidence type="ECO:0000313" key="10">
    <source>
        <dbReference type="Proteomes" id="UP000694865"/>
    </source>
</evidence>
<feature type="region of interest" description="Disordered" evidence="8">
    <location>
        <begin position="119"/>
        <end position="194"/>
    </location>
</feature>
<evidence type="ECO:0000256" key="2">
    <source>
        <dbReference type="ARBA" id="ARBA00022473"/>
    </source>
</evidence>
<dbReference type="InterPro" id="IPR009057">
    <property type="entry name" value="Homeodomain-like_sf"/>
</dbReference>
<evidence type="ECO:0000313" key="11">
    <source>
        <dbReference type="RefSeq" id="XP_006820450.1"/>
    </source>
</evidence>
<evidence type="ECO:0000256" key="8">
    <source>
        <dbReference type="SAM" id="MobiDB-lite"/>
    </source>
</evidence>
<dbReference type="Proteomes" id="UP000694865">
    <property type="component" value="Unplaced"/>
</dbReference>
<dbReference type="SUPFAM" id="SSF46689">
    <property type="entry name" value="Homeodomain-like"/>
    <property type="match status" value="1"/>
</dbReference>
<feature type="region of interest" description="Disordered" evidence="8">
    <location>
        <begin position="237"/>
        <end position="279"/>
    </location>
</feature>
<feature type="DNA-binding region" description="Homeobox" evidence="6">
    <location>
        <begin position="62"/>
        <end position="121"/>
    </location>
</feature>
<dbReference type="SMART" id="SM00389">
    <property type="entry name" value="HOX"/>
    <property type="match status" value="1"/>
</dbReference>
<comment type="subcellular location">
    <subcellularLocation>
        <location evidence="1 6 7">Nucleus</location>
    </subcellularLocation>
</comment>
<dbReference type="Gene3D" id="1.10.10.60">
    <property type="entry name" value="Homeodomain-like"/>
    <property type="match status" value="1"/>
</dbReference>
<dbReference type="InterPro" id="IPR001356">
    <property type="entry name" value="HD"/>
</dbReference>
<evidence type="ECO:0000256" key="1">
    <source>
        <dbReference type="ARBA" id="ARBA00004123"/>
    </source>
</evidence>
<evidence type="ECO:0000256" key="5">
    <source>
        <dbReference type="ARBA" id="ARBA00023242"/>
    </source>
</evidence>
<reference evidence="11" key="1">
    <citation type="submission" date="2025-08" db="UniProtKB">
        <authorList>
            <consortium name="RefSeq"/>
        </authorList>
    </citation>
    <scope>IDENTIFICATION</scope>
    <source>
        <tissue evidence="11">Testes</tissue>
    </source>
</reference>
<evidence type="ECO:0000256" key="6">
    <source>
        <dbReference type="PROSITE-ProRule" id="PRU00108"/>
    </source>
</evidence>
<keyword evidence="2" id="KW-0217">Developmental protein</keyword>
<keyword evidence="4 6" id="KW-0371">Homeobox</keyword>